<feature type="compositionally biased region" description="Polar residues" evidence="1">
    <location>
        <begin position="1"/>
        <end position="10"/>
    </location>
</feature>
<proteinExistence type="predicted"/>
<dbReference type="EMBL" id="LCEJ01000006">
    <property type="protein sequence ID" value="KKS71073.1"/>
    <property type="molecule type" value="Genomic_DNA"/>
</dbReference>
<feature type="region of interest" description="Disordered" evidence="1">
    <location>
        <begin position="1"/>
        <end position="25"/>
    </location>
</feature>
<dbReference type="Proteomes" id="UP000034785">
    <property type="component" value="Unassembled WGS sequence"/>
</dbReference>
<protein>
    <submittedName>
        <fullName evidence="2">Uncharacterized protein</fullName>
    </submittedName>
</protein>
<sequence length="206" mass="22966">MLTSQQTYSTIRGMERGQEGSSQPPILPISPEVVQEILILLANDDDGSIYRQAAEEIAKYPALQELHDVKVTSIISRKFPNFRKSYEEGFIYAYLMLKEQAKRLAINLPEITHIDVGKLLNKQLQDISEIKRSGGPGYETVLAGLEQRLTTAEPHLARGINSFKNTTDKNTAGGDTGEVLGYVSGLLDILTILTINRIDDRHKQNI</sequence>
<dbReference type="AlphaFoldDB" id="A0A0G1E924"/>
<name>A0A0G1E924_9BACT</name>
<evidence type="ECO:0000313" key="3">
    <source>
        <dbReference type="Proteomes" id="UP000034785"/>
    </source>
</evidence>
<accession>A0A0G1E924</accession>
<comment type="caution">
    <text evidence="2">The sequence shown here is derived from an EMBL/GenBank/DDBJ whole genome shotgun (WGS) entry which is preliminary data.</text>
</comment>
<reference evidence="2 3" key="1">
    <citation type="journal article" date="2015" name="Nature">
        <title>rRNA introns, odd ribosomes, and small enigmatic genomes across a large radiation of phyla.</title>
        <authorList>
            <person name="Brown C.T."/>
            <person name="Hug L.A."/>
            <person name="Thomas B.C."/>
            <person name="Sharon I."/>
            <person name="Castelle C.J."/>
            <person name="Singh A."/>
            <person name="Wilkins M.J."/>
            <person name="Williams K.H."/>
            <person name="Banfield J.F."/>
        </authorList>
    </citation>
    <scope>NUCLEOTIDE SEQUENCE [LARGE SCALE GENOMIC DNA]</scope>
</reference>
<evidence type="ECO:0000313" key="2">
    <source>
        <dbReference type="EMBL" id="KKS71073.1"/>
    </source>
</evidence>
<gene>
    <name evidence="2" type="ORF">UV41_C0006G0025</name>
</gene>
<organism evidence="2 3">
    <name type="scientific">Candidatus Daviesbacteria bacterium GW2011_GWA2_42_7</name>
    <dbReference type="NCBI Taxonomy" id="1618425"/>
    <lineage>
        <taxon>Bacteria</taxon>
        <taxon>Candidatus Daviesiibacteriota</taxon>
    </lineage>
</organism>
<evidence type="ECO:0000256" key="1">
    <source>
        <dbReference type="SAM" id="MobiDB-lite"/>
    </source>
</evidence>